<evidence type="ECO:0000313" key="2">
    <source>
        <dbReference type="EMBL" id="KIG14916.1"/>
    </source>
</evidence>
<dbReference type="Proteomes" id="UP000031599">
    <property type="component" value="Unassembled WGS sequence"/>
</dbReference>
<dbReference type="AlphaFoldDB" id="A0A0C2CUW4"/>
<keyword evidence="1" id="KW-0812">Transmembrane</keyword>
<organism evidence="2 3">
    <name type="scientific">Enhygromyxa salina</name>
    <dbReference type="NCBI Taxonomy" id="215803"/>
    <lineage>
        <taxon>Bacteria</taxon>
        <taxon>Pseudomonadati</taxon>
        <taxon>Myxococcota</taxon>
        <taxon>Polyangia</taxon>
        <taxon>Nannocystales</taxon>
        <taxon>Nannocystaceae</taxon>
        <taxon>Enhygromyxa</taxon>
    </lineage>
</organism>
<proteinExistence type="predicted"/>
<comment type="caution">
    <text evidence="2">The sequence shown here is derived from an EMBL/GenBank/DDBJ whole genome shotgun (WGS) entry which is preliminary data.</text>
</comment>
<feature type="transmembrane region" description="Helical" evidence="1">
    <location>
        <begin position="31"/>
        <end position="48"/>
    </location>
</feature>
<evidence type="ECO:0000256" key="1">
    <source>
        <dbReference type="SAM" id="Phobius"/>
    </source>
</evidence>
<dbReference type="EMBL" id="JMCC02000063">
    <property type="protein sequence ID" value="KIG14916.1"/>
    <property type="molecule type" value="Genomic_DNA"/>
</dbReference>
<gene>
    <name evidence="2" type="ORF">DB30_06218</name>
</gene>
<keyword evidence="1" id="KW-1133">Transmembrane helix</keyword>
<name>A0A0C2CUW4_9BACT</name>
<sequence>MMVAEHLLMVLALALSLLALSSRSRYAEAALVSVLATLAVFAVGLLYFELYSRHHLVASAPEEEAALIEQAERELNA</sequence>
<evidence type="ECO:0000313" key="3">
    <source>
        <dbReference type="Proteomes" id="UP000031599"/>
    </source>
</evidence>
<keyword evidence="1" id="KW-0472">Membrane</keyword>
<protein>
    <submittedName>
        <fullName evidence="2">Uncharacterized protein</fullName>
    </submittedName>
</protein>
<accession>A0A0C2CUW4</accession>
<reference evidence="2 3" key="1">
    <citation type="submission" date="2014-12" db="EMBL/GenBank/DDBJ databases">
        <title>Genome assembly of Enhygromyxa salina DSM 15201.</title>
        <authorList>
            <person name="Sharma G."/>
            <person name="Subramanian S."/>
        </authorList>
    </citation>
    <scope>NUCLEOTIDE SEQUENCE [LARGE SCALE GENOMIC DNA]</scope>
    <source>
        <strain evidence="2 3">DSM 15201</strain>
    </source>
</reference>